<dbReference type="InterPro" id="IPR001846">
    <property type="entry name" value="VWF_type-D"/>
</dbReference>
<reference evidence="5" key="3">
    <citation type="submission" date="2025-09" db="UniProtKB">
        <authorList>
            <consortium name="Ensembl"/>
        </authorList>
    </citation>
    <scope>IDENTIFICATION</scope>
</reference>
<dbReference type="InterPro" id="IPR014853">
    <property type="entry name" value="VWF/SSPO/ZAN-like_Cys-rich_dom"/>
</dbReference>
<feature type="transmembrane region" description="Helical" evidence="3">
    <location>
        <begin position="92"/>
        <end position="113"/>
    </location>
</feature>
<dbReference type="GeneTree" id="ENSGT00950000183155"/>
<evidence type="ECO:0000256" key="3">
    <source>
        <dbReference type="SAM" id="Phobius"/>
    </source>
</evidence>
<evidence type="ECO:0000313" key="5">
    <source>
        <dbReference type="Ensembl" id="ENSPNAP00000082147.1"/>
    </source>
</evidence>
<reference evidence="5 6" key="1">
    <citation type="submission" date="2020-10" db="EMBL/GenBank/DDBJ databases">
        <title>Pygocentrus nattereri (red-bellied piranha) genome, fPygNat1, primary haplotype.</title>
        <authorList>
            <person name="Myers G."/>
            <person name="Meyer A."/>
            <person name="Karagic N."/>
            <person name="Pippel M."/>
            <person name="Winkler S."/>
            <person name="Tracey A."/>
            <person name="Wood J."/>
            <person name="Formenti G."/>
            <person name="Howe K."/>
            <person name="Fedrigo O."/>
            <person name="Jarvis E.D."/>
        </authorList>
    </citation>
    <scope>NUCLEOTIDE SEQUENCE [LARGE SCALE GENOMIC DNA]</scope>
</reference>
<dbReference type="PANTHER" id="PTHR11339:SF413">
    <property type="entry name" value="TECTORIN ALPHA"/>
    <property type="match status" value="1"/>
</dbReference>
<dbReference type="FunFam" id="2.10.25.10:FF:000055">
    <property type="entry name" value="alpha-tectorin isoform X1"/>
    <property type="match status" value="1"/>
</dbReference>
<accession>A0AAR2M4R1</accession>
<sequence length="576" mass="63245">CTCNNTVMTCQNHQCGSHETCTIYNGVRGCKPISYSTCWVEGPDSYHTFDGLTFSYPGACGLTLSRVMGLSPLPNFAVTVQKQPTEKKPKETIFYICFYIAFCGKFTTVNWSFSFPFKEYSCPSNSHYELCGTSCPAACPSLSFPFLCTQPCQEGCQCNDGLLLSGDSCVPPTGCGCLHEGRYRQGGESFWYGEGCQSLCICNGTTGFVRCSTSSCSEQETCRIVEGEYGCHPRPHATCSASGDPHYTSFDGRTFDFQGTCRYVLTTVCNRTRGLPYFQVIARNEAWQGLPVSITVEVYVNVSGHMVHVSRNMRGTTRNLPVLLDSGRVSIYSSGQNTFITTDFGLIVSYDGSWVVRVTVPANYSGATCGLCGNFNGQRGDDFRKRSGALASSAFEFGADWKVENDTLCSDGCGDSCSSCQNPVEPRAQCQILRDSQGPLSFCHATVDPQAYFDDCVFDLCISENRHDVLCRSIQTYVSACQTANVVIYPWRQNTTCSEYFNHYELCGTDCGHTCASSIDAVCQRTCSEGCFCNEGYVKSGGLCLPVEQCGCLYNGFYYQVSSKEFLHEALFLSPT</sequence>
<proteinExistence type="predicted"/>
<dbReference type="SUPFAM" id="SSF57567">
    <property type="entry name" value="Serine protease inhibitors"/>
    <property type="match status" value="2"/>
</dbReference>
<keyword evidence="6" id="KW-1185">Reference proteome</keyword>
<dbReference type="PROSITE" id="PS51233">
    <property type="entry name" value="VWFD"/>
    <property type="match status" value="1"/>
</dbReference>
<keyword evidence="3" id="KW-0812">Transmembrane</keyword>
<dbReference type="Pfam" id="PF01826">
    <property type="entry name" value="TIL"/>
    <property type="match status" value="2"/>
</dbReference>
<dbReference type="Ensembl" id="ENSPNAT00000078112.1">
    <property type="protein sequence ID" value="ENSPNAP00000082147.1"/>
    <property type="gene ID" value="ENSPNAG00000036132.1"/>
</dbReference>
<dbReference type="CDD" id="cd19941">
    <property type="entry name" value="TIL"/>
    <property type="match status" value="2"/>
</dbReference>
<feature type="domain" description="VWFD" evidence="4">
    <location>
        <begin position="237"/>
        <end position="410"/>
    </location>
</feature>
<dbReference type="Proteomes" id="UP001501920">
    <property type="component" value="Chromosome 1"/>
</dbReference>
<dbReference type="Pfam" id="PF00094">
    <property type="entry name" value="VWD"/>
    <property type="match status" value="2"/>
</dbReference>
<dbReference type="Gene3D" id="2.10.25.10">
    <property type="entry name" value="Laminin"/>
    <property type="match status" value="2"/>
</dbReference>
<protein>
    <recommendedName>
        <fullName evidence="4">VWFD domain-containing protein</fullName>
    </recommendedName>
</protein>
<dbReference type="InterPro" id="IPR050780">
    <property type="entry name" value="Mucin_vWF_Thrombospondin_sf"/>
</dbReference>
<dbReference type="PANTHER" id="PTHR11339">
    <property type="entry name" value="EXTRACELLULAR MATRIX GLYCOPROTEIN RELATED"/>
    <property type="match status" value="1"/>
</dbReference>
<dbReference type="SMART" id="SM00832">
    <property type="entry name" value="C8"/>
    <property type="match status" value="1"/>
</dbReference>
<dbReference type="GO" id="GO:0005615">
    <property type="term" value="C:extracellular space"/>
    <property type="evidence" value="ECO:0007669"/>
    <property type="project" value="TreeGrafter"/>
</dbReference>
<keyword evidence="2" id="KW-0325">Glycoprotein</keyword>
<evidence type="ECO:0000259" key="4">
    <source>
        <dbReference type="PROSITE" id="PS51233"/>
    </source>
</evidence>
<reference evidence="5" key="2">
    <citation type="submission" date="2025-08" db="UniProtKB">
        <authorList>
            <consortium name="Ensembl"/>
        </authorList>
    </citation>
    <scope>IDENTIFICATION</scope>
</reference>
<organism evidence="5 6">
    <name type="scientific">Pygocentrus nattereri</name>
    <name type="common">Red-bellied piranha</name>
    <dbReference type="NCBI Taxonomy" id="42514"/>
    <lineage>
        <taxon>Eukaryota</taxon>
        <taxon>Metazoa</taxon>
        <taxon>Chordata</taxon>
        <taxon>Craniata</taxon>
        <taxon>Vertebrata</taxon>
        <taxon>Euteleostomi</taxon>
        <taxon>Actinopterygii</taxon>
        <taxon>Neopterygii</taxon>
        <taxon>Teleostei</taxon>
        <taxon>Ostariophysi</taxon>
        <taxon>Characiformes</taxon>
        <taxon>Characoidei</taxon>
        <taxon>Pygocentrus</taxon>
    </lineage>
</organism>
<keyword evidence="1" id="KW-1015">Disulfide bond</keyword>
<dbReference type="SMART" id="SM00216">
    <property type="entry name" value="VWD"/>
    <property type="match status" value="1"/>
</dbReference>
<dbReference type="AlphaFoldDB" id="A0AAR2M4R1"/>
<dbReference type="InterPro" id="IPR036084">
    <property type="entry name" value="Ser_inhib-like_sf"/>
</dbReference>
<name>A0AAR2M4R1_PYGNA</name>
<dbReference type="InterPro" id="IPR002919">
    <property type="entry name" value="TIL_dom"/>
</dbReference>
<keyword evidence="3" id="KW-0472">Membrane</keyword>
<evidence type="ECO:0000256" key="2">
    <source>
        <dbReference type="ARBA" id="ARBA00023180"/>
    </source>
</evidence>
<dbReference type="Pfam" id="PF08742">
    <property type="entry name" value="C8"/>
    <property type="match status" value="1"/>
</dbReference>
<evidence type="ECO:0000256" key="1">
    <source>
        <dbReference type="ARBA" id="ARBA00023157"/>
    </source>
</evidence>
<evidence type="ECO:0000313" key="6">
    <source>
        <dbReference type="Proteomes" id="UP001501920"/>
    </source>
</evidence>
<keyword evidence="3" id="KW-1133">Transmembrane helix</keyword>
<dbReference type="GO" id="GO:0031012">
    <property type="term" value="C:extracellular matrix"/>
    <property type="evidence" value="ECO:0007669"/>
    <property type="project" value="TreeGrafter"/>
</dbReference>